<sequence length="132" mass="14213">MPASAAPRPLPMTAGALIVGGTVHSHTSMRGDVAPNLHPLVSRMLDELPAEKRERYAGWCAEVALISDRLHDAEEKAGRPITVADAREALQGGQIHISRIREDGDPTHGRFQPPCRSCTVLLEEFGITTVSA</sequence>
<proteinExistence type="predicted"/>
<gene>
    <name evidence="1" type="ORF">CryarDRAFT_0307</name>
</gene>
<dbReference type="EMBL" id="JFBT01000001">
    <property type="protein sequence ID" value="EXG79275.1"/>
    <property type="molecule type" value="Genomic_DNA"/>
</dbReference>
<accession>A0A010YGC7</accession>
<organism evidence="1 2">
    <name type="scientific">Cryptosporangium arvum DSM 44712</name>
    <dbReference type="NCBI Taxonomy" id="927661"/>
    <lineage>
        <taxon>Bacteria</taxon>
        <taxon>Bacillati</taxon>
        <taxon>Actinomycetota</taxon>
        <taxon>Actinomycetes</taxon>
        <taxon>Cryptosporangiales</taxon>
        <taxon>Cryptosporangiaceae</taxon>
        <taxon>Cryptosporangium</taxon>
    </lineage>
</organism>
<dbReference type="Proteomes" id="UP000021053">
    <property type="component" value="Unassembled WGS sequence"/>
</dbReference>
<comment type="caution">
    <text evidence="1">The sequence shown here is derived from an EMBL/GenBank/DDBJ whole genome shotgun (WGS) entry which is preliminary data.</text>
</comment>
<evidence type="ECO:0000313" key="2">
    <source>
        <dbReference type="Proteomes" id="UP000021053"/>
    </source>
</evidence>
<dbReference type="RefSeq" id="WP_035847816.1">
    <property type="nucleotide sequence ID" value="NZ_KK073874.1"/>
</dbReference>
<reference evidence="1 2" key="1">
    <citation type="submission" date="2013-07" db="EMBL/GenBank/DDBJ databases">
        <authorList>
            <consortium name="DOE Joint Genome Institute"/>
            <person name="Eisen J."/>
            <person name="Huntemann M."/>
            <person name="Han J."/>
            <person name="Chen A."/>
            <person name="Kyrpides N."/>
            <person name="Mavromatis K."/>
            <person name="Markowitz V."/>
            <person name="Palaniappan K."/>
            <person name="Ivanova N."/>
            <person name="Schaumberg A."/>
            <person name="Pati A."/>
            <person name="Liolios K."/>
            <person name="Nordberg H.P."/>
            <person name="Cantor M.N."/>
            <person name="Hua S.X."/>
            <person name="Woyke T."/>
        </authorList>
    </citation>
    <scope>NUCLEOTIDE SEQUENCE [LARGE SCALE GENOMIC DNA]</scope>
    <source>
        <strain evidence="1 2">DSM 44712</strain>
    </source>
</reference>
<dbReference type="OrthoDB" id="3872283at2"/>
<dbReference type="InterPro" id="IPR025968">
    <property type="entry name" value="YwqJ_deaminase"/>
</dbReference>
<evidence type="ECO:0008006" key="3">
    <source>
        <dbReference type="Google" id="ProtNLM"/>
    </source>
</evidence>
<name>A0A010YGC7_9ACTN</name>
<dbReference type="AlphaFoldDB" id="A0A010YGC7"/>
<dbReference type="HOGENOM" id="CLU_087941_0_0_11"/>
<keyword evidence="2" id="KW-1185">Reference proteome</keyword>
<protein>
    <recommendedName>
        <fullName evidence="3">YwqJ-like deaminase</fullName>
    </recommendedName>
</protein>
<evidence type="ECO:0000313" key="1">
    <source>
        <dbReference type="EMBL" id="EXG79275.1"/>
    </source>
</evidence>
<dbReference type="Pfam" id="PF14431">
    <property type="entry name" value="YwqJ-deaminase"/>
    <property type="match status" value="1"/>
</dbReference>